<evidence type="ECO:0000256" key="4">
    <source>
        <dbReference type="ARBA" id="ARBA00023136"/>
    </source>
</evidence>
<dbReference type="EMBL" id="BAABEO010000012">
    <property type="protein sequence ID" value="GAA3682335.1"/>
    <property type="molecule type" value="Genomic_DNA"/>
</dbReference>
<organism evidence="5 6">
    <name type="scientific">Arthrobacter ginkgonis</name>
    <dbReference type="NCBI Taxonomy" id="1630594"/>
    <lineage>
        <taxon>Bacteria</taxon>
        <taxon>Bacillati</taxon>
        <taxon>Actinomycetota</taxon>
        <taxon>Actinomycetes</taxon>
        <taxon>Micrococcales</taxon>
        <taxon>Micrococcaceae</taxon>
        <taxon>Arthrobacter</taxon>
    </lineage>
</organism>
<evidence type="ECO:0000313" key="5">
    <source>
        <dbReference type="EMBL" id="GAA3682335.1"/>
    </source>
</evidence>
<keyword evidence="2" id="KW-0812">Transmembrane</keyword>
<gene>
    <name evidence="5" type="ORF">GCM10023081_20490</name>
</gene>
<dbReference type="RefSeq" id="WP_345150535.1">
    <property type="nucleotide sequence ID" value="NZ_BAABEO010000012.1"/>
</dbReference>
<accession>A0ABP7CBA4</accession>
<evidence type="ECO:0000256" key="3">
    <source>
        <dbReference type="ARBA" id="ARBA00022989"/>
    </source>
</evidence>
<reference evidence="6" key="1">
    <citation type="journal article" date="2019" name="Int. J. Syst. Evol. Microbiol.">
        <title>The Global Catalogue of Microorganisms (GCM) 10K type strain sequencing project: providing services to taxonomists for standard genome sequencing and annotation.</title>
        <authorList>
            <consortium name="The Broad Institute Genomics Platform"/>
            <consortium name="The Broad Institute Genome Sequencing Center for Infectious Disease"/>
            <person name="Wu L."/>
            <person name="Ma J."/>
        </authorList>
    </citation>
    <scope>NUCLEOTIDE SEQUENCE [LARGE SCALE GENOMIC DNA]</scope>
    <source>
        <strain evidence="6">JCM 30742</strain>
    </source>
</reference>
<keyword evidence="6" id="KW-1185">Reference proteome</keyword>
<dbReference type="InterPro" id="IPR032808">
    <property type="entry name" value="DoxX"/>
</dbReference>
<keyword evidence="4" id="KW-0472">Membrane</keyword>
<comment type="subcellular location">
    <subcellularLocation>
        <location evidence="1">Membrane</location>
        <topology evidence="1">Multi-pass membrane protein</topology>
    </subcellularLocation>
</comment>
<dbReference type="Proteomes" id="UP001500752">
    <property type="component" value="Unassembled WGS sequence"/>
</dbReference>
<dbReference type="Pfam" id="PF07681">
    <property type="entry name" value="DoxX"/>
    <property type="match status" value="1"/>
</dbReference>
<comment type="caution">
    <text evidence="5">The sequence shown here is derived from an EMBL/GenBank/DDBJ whole genome shotgun (WGS) entry which is preliminary data.</text>
</comment>
<evidence type="ECO:0000313" key="6">
    <source>
        <dbReference type="Proteomes" id="UP001500752"/>
    </source>
</evidence>
<evidence type="ECO:0000256" key="1">
    <source>
        <dbReference type="ARBA" id="ARBA00004141"/>
    </source>
</evidence>
<sequence>MSLARLIARPLLASSFVWSGVERLRRPEDTGRPLEPGLRRLGTAVPALAPLAQRPRTVGRIVGGLQIGAGALLAFGKFPRLSALLLAGTAALTAVGDSATAAGGRTPALLKNFSLAGGVLLASVDTAGQPSLAWRARKLGTGARRELGRELEKAAHLGRPVRKAVADVRKSAKEVISH</sequence>
<evidence type="ECO:0000256" key="2">
    <source>
        <dbReference type="ARBA" id="ARBA00022692"/>
    </source>
</evidence>
<keyword evidence="3" id="KW-1133">Transmembrane helix</keyword>
<protein>
    <submittedName>
        <fullName evidence="5">DoxX family membrane protein</fullName>
    </submittedName>
</protein>
<proteinExistence type="predicted"/>
<name>A0ABP7CBA4_9MICC</name>